<dbReference type="AlphaFoldDB" id="A0A445C6V9"/>
<organism evidence="1 2">
    <name type="scientific">Arachis hypogaea</name>
    <name type="common">Peanut</name>
    <dbReference type="NCBI Taxonomy" id="3818"/>
    <lineage>
        <taxon>Eukaryota</taxon>
        <taxon>Viridiplantae</taxon>
        <taxon>Streptophyta</taxon>
        <taxon>Embryophyta</taxon>
        <taxon>Tracheophyta</taxon>
        <taxon>Spermatophyta</taxon>
        <taxon>Magnoliopsida</taxon>
        <taxon>eudicotyledons</taxon>
        <taxon>Gunneridae</taxon>
        <taxon>Pentapetalae</taxon>
        <taxon>rosids</taxon>
        <taxon>fabids</taxon>
        <taxon>Fabales</taxon>
        <taxon>Fabaceae</taxon>
        <taxon>Papilionoideae</taxon>
        <taxon>50 kb inversion clade</taxon>
        <taxon>dalbergioids sensu lato</taxon>
        <taxon>Dalbergieae</taxon>
        <taxon>Pterocarpus clade</taxon>
        <taxon>Arachis</taxon>
    </lineage>
</organism>
<reference evidence="1 2" key="1">
    <citation type="submission" date="2019-01" db="EMBL/GenBank/DDBJ databases">
        <title>Sequencing of cultivated peanut Arachis hypogaea provides insights into genome evolution and oil improvement.</title>
        <authorList>
            <person name="Chen X."/>
        </authorList>
    </citation>
    <scope>NUCLEOTIDE SEQUENCE [LARGE SCALE GENOMIC DNA]</scope>
    <source>
        <strain evidence="2">cv. Fuhuasheng</strain>
        <tissue evidence="1">Leaves</tissue>
    </source>
</reference>
<evidence type="ECO:0000313" key="1">
    <source>
        <dbReference type="EMBL" id="RYR46660.1"/>
    </source>
</evidence>
<protein>
    <submittedName>
        <fullName evidence="1">Uncharacterized protein</fullName>
    </submittedName>
</protein>
<comment type="caution">
    <text evidence="1">The sequence shown here is derived from an EMBL/GenBank/DDBJ whole genome shotgun (WGS) entry which is preliminary data.</text>
</comment>
<name>A0A445C6V9_ARAHY</name>
<dbReference type="Proteomes" id="UP000289738">
    <property type="component" value="Chromosome A07"/>
</dbReference>
<accession>A0A445C6V9</accession>
<gene>
    <name evidence="1" type="ORF">Ahy_A07g032429</name>
</gene>
<dbReference type="EMBL" id="SDMP01000007">
    <property type="protein sequence ID" value="RYR46660.1"/>
    <property type="molecule type" value="Genomic_DNA"/>
</dbReference>
<keyword evidence="2" id="KW-1185">Reference proteome</keyword>
<sequence length="159" mass="17774">MEKGKAVAQSSGIDKYKDVDVDEEYFDEGDDDMVGIISIIPTECLGECESNPNEDYDQEDEDAFSFIHIEDEPGFFSRPTEKQMSHLCPLHIVAVVSGFKINKVLIEGGAAISLLPERMAFDEVALSRYALRADGLGLSFLKTSKAELWTRLVKFSTIW</sequence>
<proteinExistence type="predicted"/>
<evidence type="ECO:0000313" key="2">
    <source>
        <dbReference type="Proteomes" id="UP000289738"/>
    </source>
</evidence>